<feature type="domain" description="Cyclodeaminase/cyclohydrolase" evidence="2">
    <location>
        <begin position="3"/>
        <end position="181"/>
    </location>
</feature>
<evidence type="ECO:0000313" key="4">
    <source>
        <dbReference type="Proteomes" id="UP000234775"/>
    </source>
</evidence>
<feature type="coiled-coil region" evidence="1">
    <location>
        <begin position="166"/>
        <end position="193"/>
    </location>
</feature>
<evidence type="ECO:0000259" key="2">
    <source>
        <dbReference type="Pfam" id="PF04961"/>
    </source>
</evidence>
<keyword evidence="1" id="KW-0175">Coiled coil</keyword>
<dbReference type="InterPro" id="IPR036178">
    <property type="entry name" value="Formintransfe-cycloase-like_sf"/>
</dbReference>
<gene>
    <name evidence="3" type="ORF">CYJ27_01205</name>
</gene>
<dbReference type="Pfam" id="PF04961">
    <property type="entry name" value="FTCD_C"/>
    <property type="match status" value="1"/>
</dbReference>
<dbReference type="GO" id="GO:0003824">
    <property type="term" value="F:catalytic activity"/>
    <property type="evidence" value="ECO:0007669"/>
    <property type="project" value="InterPro"/>
</dbReference>
<proteinExistence type="predicted"/>
<dbReference type="Gene3D" id="1.20.120.680">
    <property type="entry name" value="Formiminotetrahydrofolate cyclodeaminase monomer, up-and-down helical bundle"/>
    <property type="match status" value="1"/>
</dbReference>
<accession>A0A0X8F7F6</accession>
<dbReference type="RefSeq" id="WP_060776447.1">
    <property type="nucleotide sequence ID" value="NZ_CP014159.1"/>
</dbReference>
<name>A0A0X8F7F6_9LACT</name>
<dbReference type="AlphaFoldDB" id="A0A0X8F7F6"/>
<evidence type="ECO:0000313" key="3">
    <source>
        <dbReference type="EMBL" id="PKY92081.1"/>
    </source>
</evidence>
<comment type="caution">
    <text evidence="3">The sequence shown here is derived from an EMBL/GenBank/DDBJ whole genome shotgun (WGS) entry which is preliminary data.</text>
</comment>
<dbReference type="EMBL" id="PKGZ01000001">
    <property type="protein sequence ID" value="PKY92081.1"/>
    <property type="molecule type" value="Genomic_DNA"/>
</dbReference>
<feature type="coiled-coil region" evidence="1">
    <location>
        <begin position="46"/>
        <end position="73"/>
    </location>
</feature>
<dbReference type="Proteomes" id="UP000234775">
    <property type="component" value="Unassembled WGS sequence"/>
</dbReference>
<dbReference type="KEGG" id="acg:AWM71_02130"/>
<sequence length="202" mass="22084">MEIKSFIQAVGSSAPSPGGGAVSAVVGAMGAALGQMASAVTRDRLKEEAPERLQEAERAMDRYGQQLLQLGEEDERVSGRLFSAYKVKARTEEEKKERHAHIQAALKEATEVPIRIMQIAQEALEKMVVISQLAKPSILSDVQVGSLHLMGALKGAYENINVNSPLLKDSKQAAQYEKRAQNLKEKATDCLDRIESNIQKRA</sequence>
<dbReference type="SUPFAM" id="SSF101262">
    <property type="entry name" value="Methenyltetrahydrofolate cyclohydrolase-like"/>
    <property type="match status" value="1"/>
</dbReference>
<evidence type="ECO:0000256" key="1">
    <source>
        <dbReference type="SAM" id="Coils"/>
    </source>
</evidence>
<keyword evidence="4" id="KW-1185">Reference proteome</keyword>
<organism evidence="3 4">
    <name type="scientific">Aerococcus christensenii</name>
    <dbReference type="NCBI Taxonomy" id="87541"/>
    <lineage>
        <taxon>Bacteria</taxon>
        <taxon>Bacillati</taxon>
        <taxon>Bacillota</taxon>
        <taxon>Bacilli</taxon>
        <taxon>Lactobacillales</taxon>
        <taxon>Aerococcaceae</taxon>
        <taxon>Aerococcus</taxon>
    </lineage>
</organism>
<protein>
    <recommendedName>
        <fullName evidence="2">Cyclodeaminase/cyclohydrolase domain-containing protein</fullName>
    </recommendedName>
</protein>
<reference evidence="3 4" key="1">
    <citation type="submission" date="2017-12" db="EMBL/GenBank/DDBJ databases">
        <title>Phylogenetic diversity of female urinary microbiome.</title>
        <authorList>
            <person name="Thomas-White K."/>
            <person name="Wolfe A.J."/>
        </authorList>
    </citation>
    <scope>NUCLEOTIDE SEQUENCE [LARGE SCALE GENOMIC DNA]</scope>
    <source>
        <strain evidence="3 4">UMB0844</strain>
    </source>
</reference>
<dbReference type="InterPro" id="IPR007044">
    <property type="entry name" value="Cyclodeamin/CycHdrlase"/>
</dbReference>